<protein>
    <submittedName>
        <fullName evidence="4">GNAT family N-acetyltransferase</fullName>
    </submittedName>
</protein>
<name>A0A9D9INZ0_9BACT</name>
<dbReference type="InterPro" id="IPR016181">
    <property type="entry name" value="Acyl_CoA_acyltransferase"/>
</dbReference>
<comment type="caution">
    <text evidence="4">The sequence shown here is derived from an EMBL/GenBank/DDBJ whole genome shotgun (WGS) entry which is preliminary data.</text>
</comment>
<accession>A0A9D9INZ0</accession>
<dbReference type="EMBL" id="JADIMC010000010">
    <property type="protein sequence ID" value="MBO8475491.1"/>
    <property type="molecule type" value="Genomic_DNA"/>
</dbReference>
<dbReference type="SUPFAM" id="SSF55729">
    <property type="entry name" value="Acyl-CoA N-acyltransferases (Nat)"/>
    <property type="match status" value="1"/>
</dbReference>
<proteinExistence type="predicted"/>
<evidence type="ECO:0000313" key="4">
    <source>
        <dbReference type="EMBL" id="MBO8475491.1"/>
    </source>
</evidence>
<dbReference type="AlphaFoldDB" id="A0A9D9INZ0"/>
<reference evidence="4" key="1">
    <citation type="submission" date="2020-10" db="EMBL/GenBank/DDBJ databases">
        <authorList>
            <person name="Gilroy R."/>
        </authorList>
    </citation>
    <scope>NUCLEOTIDE SEQUENCE</scope>
    <source>
        <strain evidence="4">6919</strain>
    </source>
</reference>
<dbReference type="InterPro" id="IPR050832">
    <property type="entry name" value="Bact_Acetyltransf"/>
</dbReference>
<evidence type="ECO:0000313" key="5">
    <source>
        <dbReference type="Proteomes" id="UP000823598"/>
    </source>
</evidence>
<feature type="domain" description="N-acetyltransferase" evidence="3">
    <location>
        <begin position="7"/>
        <end position="155"/>
    </location>
</feature>
<reference evidence="4" key="2">
    <citation type="journal article" date="2021" name="PeerJ">
        <title>Extensive microbial diversity within the chicken gut microbiome revealed by metagenomics and culture.</title>
        <authorList>
            <person name="Gilroy R."/>
            <person name="Ravi A."/>
            <person name="Getino M."/>
            <person name="Pursley I."/>
            <person name="Horton D.L."/>
            <person name="Alikhan N.F."/>
            <person name="Baker D."/>
            <person name="Gharbi K."/>
            <person name="Hall N."/>
            <person name="Watson M."/>
            <person name="Adriaenssens E.M."/>
            <person name="Foster-Nyarko E."/>
            <person name="Jarju S."/>
            <person name="Secka A."/>
            <person name="Antonio M."/>
            <person name="Oren A."/>
            <person name="Chaudhuri R.R."/>
            <person name="La Ragione R."/>
            <person name="Hildebrand F."/>
            <person name="Pallen M.J."/>
        </authorList>
    </citation>
    <scope>NUCLEOTIDE SEQUENCE</scope>
    <source>
        <strain evidence="4">6919</strain>
    </source>
</reference>
<keyword evidence="1" id="KW-0808">Transferase</keyword>
<dbReference type="Pfam" id="PF13508">
    <property type="entry name" value="Acetyltransf_7"/>
    <property type="match status" value="1"/>
</dbReference>
<sequence>MGCNPVLEIRQIKSGKKDYLDILLLADEQESMIDRYLDRGDMFVAEVDGAAVAVCVVALECEGVAELKNLAVLPEFRNKGYGRMMVDFVAAHYAGCCHALVVGTGDSPATVPFYERCGFSYSHRVPGFFTDNYDHPIIDGGVLLTDMLYFRKPLRR</sequence>
<dbReference type="Proteomes" id="UP000823598">
    <property type="component" value="Unassembled WGS sequence"/>
</dbReference>
<gene>
    <name evidence="4" type="ORF">IAB88_00690</name>
</gene>
<organism evidence="4 5">
    <name type="scientific">Candidatus Limisoma faecipullorum</name>
    <dbReference type="NCBI Taxonomy" id="2840854"/>
    <lineage>
        <taxon>Bacteria</taxon>
        <taxon>Pseudomonadati</taxon>
        <taxon>Bacteroidota</taxon>
        <taxon>Bacteroidia</taxon>
        <taxon>Bacteroidales</taxon>
        <taxon>Candidatus Limisoma</taxon>
    </lineage>
</organism>
<dbReference type="PANTHER" id="PTHR43877">
    <property type="entry name" value="AMINOALKYLPHOSPHONATE N-ACETYLTRANSFERASE-RELATED-RELATED"/>
    <property type="match status" value="1"/>
</dbReference>
<dbReference type="InterPro" id="IPR000182">
    <property type="entry name" value="GNAT_dom"/>
</dbReference>
<evidence type="ECO:0000259" key="3">
    <source>
        <dbReference type="PROSITE" id="PS51186"/>
    </source>
</evidence>
<dbReference type="GO" id="GO:0016747">
    <property type="term" value="F:acyltransferase activity, transferring groups other than amino-acyl groups"/>
    <property type="evidence" value="ECO:0007669"/>
    <property type="project" value="InterPro"/>
</dbReference>
<dbReference type="Gene3D" id="3.40.630.30">
    <property type="match status" value="1"/>
</dbReference>
<keyword evidence="2" id="KW-0012">Acyltransferase</keyword>
<evidence type="ECO:0000256" key="1">
    <source>
        <dbReference type="ARBA" id="ARBA00022679"/>
    </source>
</evidence>
<dbReference type="PROSITE" id="PS51186">
    <property type="entry name" value="GNAT"/>
    <property type="match status" value="1"/>
</dbReference>
<evidence type="ECO:0000256" key="2">
    <source>
        <dbReference type="ARBA" id="ARBA00023315"/>
    </source>
</evidence>
<dbReference type="CDD" id="cd04301">
    <property type="entry name" value="NAT_SF"/>
    <property type="match status" value="1"/>
</dbReference>